<dbReference type="PANTHER" id="PTHR43673:SF10">
    <property type="entry name" value="NADH DEHYDROGENASE_NAD(P)H NITROREDUCTASE XCC3605-RELATED"/>
    <property type="match status" value="1"/>
</dbReference>
<dbReference type="EMBL" id="LHXP01000002">
    <property type="protein sequence ID" value="KXA93944.1"/>
    <property type="molecule type" value="Genomic_DNA"/>
</dbReference>
<dbReference type="InterPro" id="IPR029479">
    <property type="entry name" value="Nitroreductase"/>
</dbReference>
<accession>A0A133UIA9</accession>
<dbReference type="GO" id="GO:0016491">
    <property type="term" value="F:oxidoreductase activity"/>
    <property type="evidence" value="ECO:0007669"/>
    <property type="project" value="UniProtKB-KW"/>
</dbReference>
<evidence type="ECO:0000313" key="5">
    <source>
        <dbReference type="Proteomes" id="UP000070657"/>
    </source>
</evidence>
<sequence>MENQVLKNIKKRRTIYSFKKEQVEEEKIEKILEAGRWAPSWTNTQPWRFVIVKDDDTKKEISEIFLEVFRKGIRDAAVLIIVFVDPDEDQYHFVEDGAVATQNMALAAESLNLGSTWIGVFDTENEEKVKETLNVSKDLRAISALPIGVPEDVPEKGRKDISSLILKEI</sequence>
<proteinExistence type="inferred from homology"/>
<dbReference type="InterPro" id="IPR000415">
    <property type="entry name" value="Nitroreductase-like"/>
</dbReference>
<protein>
    <recommendedName>
        <fullName evidence="3">Nitroreductase domain-containing protein</fullName>
    </recommendedName>
</protein>
<evidence type="ECO:0000259" key="3">
    <source>
        <dbReference type="Pfam" id="PF00881"/>
    </source>
</evidence>
<name>A0A133UIA9_9EURY</name>
<keyword evidence="5" id="KW-1185">Reference proteome</keyword>
<dbReference type="Gene3D" id="3.40.109.10">
    <property type="entry name" value="NADH Oxidase"/>
    <property type="match status" value="1"/>
</dbReference>
<keyword evidence="2" id="KW-0560">Oxidoreductase</keyword>
<dbReference type="Pfam" id="PF00881">
    <property type="entry name" value="Nitroreductase"/>
    <property type="match status" value="1"/>
</dbReference>
<evidence type="ECO:0000313" key="4">
    <source>
        <dbReference type="EMBL" id="KXA93944.1"/>
    </source>
</evidence>
<dbReference type="PANTHER" id="PTHR43673">
    <property type="entry name" value="NAD(P)H NITROREDUCTASE YDGI-RELATED"/>
    <property type="match status" value="1"/>
</dbReference>
<dbReference type="SUPFAM" id="SSF55469">
    <property type="entry name" value="FMN-dependent nitroreductase-like"/>
    <property type="match status" value="1"/>
</dbReference>
<evidence type="ECO:0000256" key="1">
    <source>
        <dbReference type="ARBA" id="ARBA00007118"/>
    </source>
</evidence>
<reference evidence="4 5" key="1">
    <citation type="journal article" date="2016" name="Sci. Rep.">
        <title>Metabolic traits of an uncultured archaeal lineage -MSBL1- from brine pools of the Red Sea.</title>
        <authorList>
            <person name="Mwirichia R."/>
            <person name="Alam I."/>
            <person name="Rashid M."/>
            <person name="Vinu M."/>
            <person name="Ba-Alawi W."/>
            <person name="Anthony Kamau A."/>
            <person name="Kamanda Ngugi D."/>
            <person name="Goker M."/>
            <person name="Klenk H.P."/>
            <person name="Bajic V."/>
            <person name="Stingl U."/>
        </authorList>
    </citation>
    <scope>NUCLEOTIDE SEQUENCE [LARGE SCALE GENOMIC DNA]</scope>
    <source>
        <strain evidence="4">SCGC-AAA259E22</strain>
    </source>
</reference>
<organism evidence="4 5">
    <name type="scientific">candidate division MSBL1 archaeon SCGC-AAA259E22</name>
    <dbReference type="NCBI Taxonomy" id="1698265"/>
    <lineage>
        <taxon>Archaea</taxon>
        <taxon>Methanobacteriati</taxon>
        <taxon>Methanobacteriota</taxon>
        <taxon>candidate division MSBL1</taxon>
    </lineage>
</organism>
<comment type="caution">
    <text evidence="4">The sequence shown here is derived from an EMBL/GenBank/DDBJ whole genome shotgun (WGS) entry which is preliminary data.</text>
</comment>
<comment type="similarity">
    <text evidence="1">Belongs to the nitroreductase family.</text>
</comment>
<evidence type="ECO:0000256" key="2">
    <source>
        <dbReference type="ARBA" id="ARBA00023002"/>
    </source>
</evidence>
<gene>
    <name evidence="4" type="ORF">AKJ66_00255</name>
</gene>
<dbReference type="AlphaFoldDB" id="A0A133UIA9"/>
<dbReference type="Proteomes" id="UP000070657">
    <property type="component" value="Unassembled WGS sequence"/>
</dbReference>
<feature type="domain" description="Nitroreductase" evidence="3">
    <location>
        <begin position="9"/>
        <end position="78"/>
    </location>
</feature>